<dbReference type="SUPFAM" id="SSF53649">
    <property type="entry name" value="Alkaline phosphatase-like"/>
    <property type="match status" value="1"/>
</dbReference>
<dbReference type="OrthoDB" id="2748310at2759"/>
<keyword evidence="7 14" id="KW-0812">Transmembrane</keyword>
<evidence type="ECO:0000256" key="2">
    <source>
        <dbReference type="ARBA" id="ARBA00004687"/>
    </source>
</evidence>
<dbReference type="EMBL" id="ML732149">
    <property type="protein sequence ID" value="KAB8079628.1"/>
    <property type="molecule type" value="Genomic_DNA"/>
</dbReference>
<feature type="transmembrane region" description="Helical" evidence="14">
    <location>
        <begin position="743"/>
        <end position="762"/>
    </location>
</feature>
<proteinExistence type="inferred from homology"/>
<evidence type="ECO:0000256" key="1">
    <source>
        <dbReference type="ARBA" id="ARBA00004477"/>
    </source>
</evidence>
<dbReference type="InterPro" id="IPR037671">
    <property type="entry name" value="PIGN_N"/>
</dbReference>
<comment type="similarity">
    <text evidence="3 14">Belongs to the PIGG/PIGN/PIGO family. PIGN subfamily.</text>
</comment>
<feature type="transmembrane region" description="Helical" evidence="14">
    <location>
        <begin position="941"/>
        <end position="961"/>
    </location>
</feature>
<keyword evidence="11" id="KW-0325">Glycoprotein</keyword>
<gene>
    <name evidence="17" type="ORF">BDV29DRAFT_164085</name>
</gene>
<feature type="transmembrane region" description="Helical" evidence="14">
    <location>
        <begin position="836"/>
        <end position="855"/>
    </location>
</feature>
<feature type="transmembrane region" description="Helical" evidence="14">
    <location>
        <begin position="682"/>
        <end position="698"/>
    </location>
</feature>
<evidence type="ECO:0000256" key="10">
    <source>
        <dbReference type="ARBA" id="ARBA00023136"/>
    </source>
</evidence>
<dbReference type="CDD" id="cd16020">
    <property type="entry name" value="GPI_EPT_1"/>
    <property type="match status" value="1"/>
</dbReference>
<evidence type="ECO:0000256" key="12">
    <source>
        <dbReference type="ARBA" id="ARBA00023316"/>
    </source>
</evidence>
<feature type="domain" description="GPI ethanolamine phosphate transferase 1 C-terminal" evidence="16">
    <location>
        <begin position="452"/>
        <end position="934"/>
    </location>
</feature>
<feature type="transmembrane region" description="Helical" evidence="14">
    <location>
        <begin position="554"/>
        <end position="573"/>
    </location>
</feature>
<accession>A0A5N5XFW6</accession>
<evidence type="ECO:0000313" key="18">
    <source>
        <dbReference type="Proteomes" id="UP000326565"/>
    </source>
</evidence>
<dbReference type="Pfam" id="PF00884">
    <property type="entry name" value="Sulfatase"/>
    <property type="match status" value="1"/>
</dbReference>
<name>A0A5N5XFW6_9EURO</name>
<dbReference type="InterPro" id="IPR000917">
    <property type="entry name" value="Sulfatase_N"/>
</dbReference>
<comment type="function">
    <text evidence="13 14">Ethanolamine phosphate transferase involved in glycosylphosphatidylinositol-anchor biosynthesis. Transfers ethanolamine phosphate to the first alpha-1,4-linked mannose of the glycosylphosphatidylinositol precursor of GPI-anchor.</text>
</comment>
<evidence type="ECO:0000256" key="13">
    <source>
        <dbReference type="ARBA" id="ARBA00024850"/>
    </source>
</evidence>
<dbReference type="Proteomes" id="UP000326565">
    <property type="component" value="Unassembled WGS sequence"/>
</dbReference>
<evidence type="ECO:0000259" key="16">
    <source>
        <dbReference type="Pfam" id="PF04987"/>
    </source>
</evidence>
<evidence type="ECO:0000256" key="4">
    <source>
        <dbReference type="ARBA" id="ARBA00020831"/>
    </source>
</evidence>
<feature type="transmembrane region" description="Helical" evidence="14">
    <location>
        <begin position="615"/>
        <end position="635"/>
    </location>
</feature>
<dbReference type="FunFam" id="3.40.720.10:FF:000015">
    <property type="entry name" value="GPI ethanolamine phosphate transferase 1"/>
    <property type="match status" value="1"/>
</dbReference>
<dbReference type="InterPro" id="IPR017850">
    <property type="entry name" value="Alkaline_phosphatase_core_sf"/>
</dbReference>
<dbReference type="EC" id="2.-.-.-" evidence="14"/>
<dbReference type="InterPro" id="IPR017852">
    <property type="entry name" value="GPI_EtnP_transferase_1_C"/>
</dbReference>
<feature type="transmembrane region" description="Helical" evidence="14">
    <location>
        <begin position="875"/>
        <end position="898"/>
    </location>
</feature>
<evidence type="ECO:0000256" key="6">
    <source>
        <dbReference type="ARBA" id="ARBA00022679"/>
    </source>
</evidence>
<keyword evidence="5 14" id="KW-0337">GPI-anchor biosynthesis</keyword>
<dbReference type="GO" id="GO:0006506">
    <property type="term" value="P:GPI anchor biosynthetic process"/>
    <property type="evidence" value="ECO:0007669"/>
    <property type="project" value="UniProtKB-UniPathway"/>
</dbReference>
<dbReference type="InterPro" id="IPR007070">
    <property type="entry name" value="GPI_EtnP_transferase_1"/>
</dbReference>
<evidence type="ECO:0000256" key="9">
    <source>
        <dbReference type="ARBA" id="ARBA00022989"/>
    </source>
</evidence>
<protein>
    <recommendedName>
        <fullName evidence="4 14">GPI ethanolamine phosphate transferase 1</fullName>
        <ecNumber evidence="14">2.-.-.-</ecNumber>
    </recommendedName>
</protein>
<feature type="transmembrane region" description="Helical" evidence="14">
    <location>
        <begin position="910"/>
        <end position="929"/>
    </location>
</feature>
<dbReference type="Gene3D" id="3.40.720.10">
    <property type="entry name" value="Alkaline Phosphatase, subunit A"/>
    <property type="match status" value="2"/>
</dbReference>
<dbReference type="AlphaFoldDB" id="A0A5N5XFW6"/>
<feature type="transmembrane region" description="Helical" evidence="14">
    <location>
        <begin position="463"/>
        <end position="487"/>
    </location>
</feature>
<dbReference type="Pfam" id="PF04987">
    <property type="entry name" value="PigN"/>
    <property type="match status" value="1"/>
</dbReference>
<dbReference type="GO" id="GO:0051377">
    <property type="term" value="F:mannose-ethanolamine phosphotransferase activity"/>
    <property type="evidence" value="ECO:0007669"/>
    <property type="project" value="UniProtKB-UniRule"/>
</dbReference>
<evidence type="ECO:0000256" key="5">
    <source>
        <dbReference type="ARBA" id="ARBA00022502"/>
    </source>
</evidence>
<dbReference type="UniPathway" id="UPA00196"/>
<keyword evidence="8 14" id="KW-0256">Endoplasmic reticulum</keyword>
<organism evidence="17 18">
    <name type="scientific">Aspergillus leporis</name>
    <dbReference type="NCBI Taxonomy" id="41062"/>
    <lineage>
        <taxon>Eukaryota</taxon>
        <taxon>Fungi</taxon>
        <taxon>Dikarya</taxon>
        <taxon>Ascomycota</taxon>
        <taxon>Pezizomycotina</taxon>
        <taxon>Eurotiomycetes</taxon>
        <taxon>Eurotiomycetidae</taxon>
        <taxon>Eurotiales</taxon>
        <taxon>Aspergillaceae</taxon>
        <taxon>Aspergillus</taxon>
        <taxon>Aspergillus subgen. Circumdati</taxon>
    </lineage>
</organism>
<keyword evidence="6 14" id="KW-0808">Transferase</keyword>
<feature type="transmembrane region" description="Helical" evidence="14">
    <location>
        <begin position="499"/>
        <end position="520"/>
    </location>
</feature>
<dbReference type="PANTHER" id="PTHR12250">
    <property type="entry name" value="PHOSPHATIDYLINOSITOL GLYCAN, CLASS N"/>
    <property type="match status" value="1"/>
</dbReference>
<feature type="transmembrane region" description="Helical" evidence="14">
    <location>
        <begin position="718"/>
        <end position="736"/>
    </location>
</feature>
<feature type="transmembrane region" description="Helical" evidence="14">
    <location>
        <begin position="641"/>
        <end position="661"/>
    </location>
</feature>
<evidence type="ECO:0000256" key="14">
    <source>
        <dbReference type="RuleBase" id="RU367138"/>
    </source>
</evidence>
<evidence type="ECO:0000259" key="15">
    <source>
        <dbReference type="Pfam" id="PF00884"/>
    </source>
</evidence>
<keyword evidence="12" id="KW-0961">Cell wall biogenesis/degradation</keyword>
<comment type="pathway">
    <text evidence="2 14">Glycolipid biosynthesis; glycosylphosphatidylinositol-anchor biosynthesis.</text>
</comment>
<comment type="subcellular location">
    <subcellularLocation>
        <location evidence="1 14">Endoplasmic reticulum membrane</location>
        <topology evidence="1 14">Multi-pass membrane protein</topology>
    </subcellularLocation>
</comment>
<evidence type="ECO:0000256" key="3">
    <source>
        <dbReference type="ARBA" id="ARBA00008400"/>
    </source>
</evidence>
<evidence type="ECO:0000256" key="8">
    <source>
        <dbReference type="ARBA" id="ARBA00022824"/>
    </source>
</evidence>
<dbReference type="PANTHER" id="PTHR12250:SF0">
    <property type="entry name" value="GPI ETHANOLAMINE PHOSPHATE TRANSFERASE 1"/>
    <property type="match status" value="1"/>
</dbReference>
<evidence type="ECO:0000256" key="11">
    <source>
        <dbReference type="ARBA" id="ARBA00023180"/>
    </source>
</evidence>
<evidence type="ECO:0000256" key="7">
    <source>
        <dbReference type="ARBA" id="ARBA00022692"/>
    </source>
</evidence>
<feature type="transmembrane region" description="Helical" evidence="14">
    <location>
        <begin position="585"/>
        <end position="603"/>
    </location>
</feature>
<keyword evidence="10 14" id="KW-0472">Membrane</keyword>
<keyword evidence="9 14" id="KW-1133">Transmembrane helix</keyword>
<evidence type="ECO:0000313" key="17">
    <source>
        <dbReference type="EMBL" id="KAB8079628.1"/>
    </source>
</evidence>
<sequence length="1020" mass="112999">MARVGRVGFLTLAVVFHLMYAYSIFDIYFVSPIVSGMRSFRVERETNAEAPSKRLFLFVADGLRADKAFQALPDPDEPADTENEEVTYLAPFIRSRALSHGTFGISHTRVPTESRPGHVALIAGLYEDVSAVTTGWKLNPVDFDSVFNRSRHTWSWGSPDILLMFKEGAVPGRIDADTYGEEAEDFTADATLLDTWVFDKVKELFASAKTDPELDAQLRDDKLVFFLHLLGLDTTGHSYRPYSKEYLHNIKIVDKGVQEITQLVEDFYGDGKTSFVFTADHGMSDWGSHGDGHPDNTRTPLVVWGSGVASPRYTHEGTISGHEDGVSSDWGLHSVQRNDVAQADVAALMAYLAGLDFPTNSVGQLPLEYLDATPKDKAMAALANTKGILEMYRVKEEQKRTALLHYKPFVPLADRNETSVEARLEEIKALIASGSYDTSIELSSQLFVSALEGLRYLQTYDWLFLRTIVSLGYLGWIAYALTTVIDLHVLHGTSDSNRTVSSIMFFSSVIVALFSVLLYQGSSWRYYFYGFFPVFFWEEVFARRNALLAGREILLGHIRSVSGYFAFVLQLLLFVGVLEALVQSYFHREVFTVCFILGAFWPIMYGTKFMGTHKLLSASWALECFLMGIFTLLPANKVEDLNMITSGSLLMFLTGLLYLIFEGDILGQKRSSAAATSSWGSRTIMGAQVGMIFLALIVTRSSAASLQAKQGLPFGNQVLGWSILTASLLLPFLHRLSPNSHYLHRLMVIFLTFSPTFIILTISYEGLFYFVFCMTLVTWVRLEHAIYVHTAIPITKKDYVTGNGSIPLKKPSTETTAVVRGQSYQYRTLSVSDARVALFFFFLLQSAFFSTGNIASVSSFSLDSVYRLIPVFSPFSQGALLILKLLIPFAIISANLGILNRRLEVAPSALFMVVMSISDVMTLNFFYMVRDEGSWLEIGTTISHFCIASFLCTFVALLEFLSEVFISGVDIGHTATAVESTVTDAVNGSVKSGYSPDFAKSGNGAVGAKIAAKVDQGGSS</sequence>
<reference evidence="17 18" key="1">
    <citation type="submission" date="2019-04" db="EMBL/GenBank/DDBJ databases">
        <title>Friends and foes A comparative genomics study of 23 Aspergillus species from section Flavi.</title>
        <authorList>
            <consortium name="DOE Joint Genome Institute"/>
            <person name="Kjaerbolling I."/>
            <person name="Vesth T."/>
            <person name="Frisvad J.C."/>
            <person name="Nybo J.L."/>
            <person name="Theobald S."/>
            <person name="Kildgaard S."/>
            <person name="Isbrandt T."/>
            <person name="Kuo A."/>
            <person name="Sato A."/>
            <person name="Lyhne E.K."/>
            <person name="Kogle M.E."/>
            <person name="Wiebenga A."/>
            <person name="Kun R.S."/>
            <person name="Lubbers R.J."/>
            <person name="Makela M.R."/>
            <person name="Barry K."/>
            <person name="Chovatia M."/>
            <person name="Clum A."/>
            <person name="Daum C."/>
            <person name="Haridas S."/>
            <person name="He G."/>
            <person name="LaButti K."/>
            <person name="Lipzen A."/>
            <person name="Mondo S."/>
            <person name="Riley R."/>
            <person name="Salamov A."/>
            <person name="Simmons B.A."/>
            <person name="Magnuson J.K."/>
            <person name="Henrissat B."/>
            <person name="Mortensen U.H."/>
            <person name="Larsen T.O."/>
            <person name="Devries R.P."/>
            <person name="Grigoriev I.V."/>
            <person name="Machida M."/>
            <person name="Baker S.E."/>
            <person name="Andersen M.R."/>
        </authorList>
    </citation>
    <scope>NUCLEOTIDE SEQUENCE [LARGE SCALE GENOMIC DNA]</scope>
    <source>
        <strain evidence="17 18">CBS 151.66</strain>
    </source>
</reference>
<feature type="domain" description="Sulfatase N-terminal" evidence="15">
    <location>
        <begin position="241"/>
        <end position="315"/>
    </location>
</feature>
<dbReference type="GO" id="GO:0071555">
    <property type="term" value="P:cell wall organization"/>
    <property type="evidence" value="ECO:0007669"/>
    <property type="project" value="UniProtKB-KW"/>
</dbReference>
<dbReference type="GO" id="GO:0005789">
    <property type="term" value="C:endoplasmic reticulum membrane"/>
    <property type="evidence" value="ECO:0007669"/>
    <property type="project" value="UniProtKB-SubCell"/>
</dbReference>
<keyword evidence="18" id="KW-1185">Reference proteome</keyword>